<accession>A0ABQ1V6N1</accession>
<name>A0ABQ1V6N1_9NOCA</name>
<dbReference type="RefSeq" id="WP_188492023.1">
    <property type="nucleotide sequence ID" value="NZ_BMCS01000003.1"/>
</dbReference>
<dbReference type="Proteomes" id="UP000632454">
    <property type="component" value="Unassembled WGS sequence"/>
</dbReference>
<evidence type="ECO:0000313" key="2">
    <source>
        <dbReference type="Proteomes" id="UP000632454"/>
    </source>
</evidence>
<protein>
    <submittedName>
        <fullName evidence="1">Uncharacterized protein</fullName>
    </submittedName>
</protein>
<evidence type="ECO:0000313" key="1">
    <source>
        <dbReference type="EMBL" id="GGF39194.1"/>
    </source>
</evidence>
<sequence length="127" mass="13754">MTDNETASSDPVRAARVEQLTQALVFALLTANEQPYPLAVPAARKVAEMLDDCGVRQTGEQVTEIELPGWMSERVREDAAPTPVEPDHFAVQETRHVVDAPAPPSRIAKKYLAEPSEDASFGGVVSL</sequence>
<reference evidence="2" key="1">
    <citation type="journal article" date="2019" name="Int. J. Syst. Evol. Microbiol.">
        <title>The Global Catalogue of Microorganisms (GCM) 10K type strain sequencing project: providing services to taxonomists for standard genome sequencing and annotation.</title>
        <authorList>
            <consortium name="The Broad Institute Genomics Platform"/>
            <consortium name="The Broad Institute Genome Sequencing Center for Infectious Disease"/>
            <person name="Wu L."/>
            <person name="Ma J."/>
        </authorList>
    </citation>
    <scope>NUCLEOTIDE SEQUENCE [LARGE SCALE GENOMIC DNA]</scope>
    <source>
        <strain evidence="2">CCM 7855</strain>
    </source>
</reference>
<comment type="caution">
    <text evidence="1">The sequence shown here is derived from an EMBL/GenBank/DDBJ whole genome shotgun (WGS) entry which is preliminary data.</text>
</comment>
<dbReference type="EMBL" id="BMCS01000003">
    <property type="protein sequence ID" value="GGF39194.1"/>
    <property type="molecule type" value="Genomic_DNA"/>
</dbReference>
<keyword evidence="2" id="KW-1185">Reference proteome</keyword>
<organism evidence="1 2">
    <name type="scientific">Williamsia phyllosphaerae</name>
    <dbReference type="NCBI Taxonomy" id="885042"/>
    <lineage>
        <taxon>Bacteria</taxon>
        <taxon>Bacillati</taxon>
        <taxon>Actinomycetota</taxon>
        <taxon>Actinomycetes</taxon>
        <taxon>Mycobacteriales</taxon>
        <taxon>Nocardiaceae</taxon>
        <taxon>Williamsia</taxon>
    </lineage>
</organism>
<gene>
    <name evidence="1" type="ORF">GCM10007298_38600</name>
</gene>
<proteinExistence type="predicted"/>